<evidence type="ECO:0000313" key="1">
    <source>
        <dbReference type="EMBL" id="MCK8490679.1"/>
    </source>
</evidence>
<dbReference type="RefSeq" id="WP_248475451.1">
    <property type="nucleotide sequence ID" value="NZ_JALPRF010000001.1"/>
</dbReference>
<organism evidence="1 2">
    <name type="scientific">Spirosoma liriopis</name>
    <dbReference type="NCBI Taxonomy" id="2937440"/>
    <lineage>
        <taxon>Bacteria</taxon>
        <taxon>Pseudomonadati</taxon>
        <taxon>Bacteroidota</taxon>
        <taxon>Cytophagia</taxon>
        <taxon>Cytophagales</taxon>
        <taxon>Cytophagaceae</taxon>
        <taxon>Spirosoma</taxon>
    </lineage>
</organism>
<keyword evidence="2" id="KW-1185">Reference proteome</keyword>
<comment type="caution">
    <text evidence="1">The sequence shown here is derived from an EMBL/GenBank/DDBJ whole genome shotgun (WGS) entry which is preliminary data.</text>
</comment>
<proteinExistence type="predicted"/>
<dbReference type="EMBL" id="JALPRF010000001">
    <property type="protein sequence ID" value="MCK8490679.1"/>
    <property type="molecule type" value="Genomic_DNA"/>
</dbReference>
<name>A0ABT0HEU9_9BACT</name>
<gene>
    <name evidence="1" type="ORF">M0L20_02375</name>
</gene>
<evidence type="ECO:0000313" key="2">
    <source>
        <dbReference type="Proteomes" id="UP001202180"/>
    </source>
</evidence>
<protein>
    <recommendedName>
        <fullName evidence="3">Transcriptional regulator</fullName>
    </recommendedName>
</protein>
<reference evidence="1 2" key="1">
    <citation type="submission" date="2022-04" db="EMBL/GenBank/DDBJ databases">
        <title>Spirosoma sp. strain RP8 genome sequencing and assembly.</title>
        <authorList>
            <person name="Jung Y."/>
        </authorList>
    </citation>
    <scope>NUCLEOTIDE SEQUENCE [LARGE SCALE GENOMIC DNA]</scope>
    <source>
        <strain evidence="1 2">RP8</strain>
    </source>
</reference>
<dbReference type="Proteomes" id="UP001202180">
    <property type="component" value="Unassembled WGS sequence"/>
</dbReference>
<evidence type="ECO:0008006" key="3">
    <source>
        <dbReference type="Google" id="ProtNLM"/>
    </source>
</evidence>
<sequence length="80" mass="9373">MDTNTTVSYTLRQRTVQDHKRREKEIYLELWNALSDLLAIPATELTHEQTIQMDKIANLLYEYENKLYPLPKDTVAFTAG</sequence>
<accession>A0ABT0HEU9</accession>